<dbReference type="PANTHER" id="PTHR48111:SF40">
    <property type="entry name" value="PHOSPHATE REGULON TRANSCRIPTIONAL REGULATORY PROTEIN PHOB"/>
    <property type="match status" value="1"/>
</dbReference>
<reference evidence="6 7" key="1">
    <citation type="journal article" date="2022" name="Int. J. Syst. Evol. Microbiol.">
        <title>Noviherbaspirillum aridicola sp. nov., isolated from an arid soil in Pakistan.</title>
        <authorList>
            <person name="Khan I.U."/>
            <person name="Saqib M."/>
            <person name="Amin A."/>
            <person name="Hussain F."/>
            <person name="Li L."/>
            <person name="Liu Y.H."/>
            <person name="Fang B.Z."/>
            <person name="Ahmed I."/>
            <person name="Li W.J."/>
        </authorList>
    </citation>
    <scope>NUCLEOTIDE SEQUENCE [LARGE SCALE GENOMIC DNA]</scope>
    <source>
        <strain evidence="6 7">NCCP-691</strain>
    </source>
</reference>
<dbReference type="RefSeq" id="WP_220810151.1">
    <property type="nucleotide sequence ID" value="NZ_BPMK01000020.1"/>
</dbReference>
<dbReference type="Proteomes" id="UP000887222">
    <property type="component" value="Unassembled WGS sequence"/>
</dbReference>
<evidence type="ECO:0000256" key="3">
    <source>
        <dbReference type="ARBA" id="ARBA00023125"/>
    </source>
</evidence>
<protein>
    <recommendedName>
        <fullName evidence="5">Response regulatory domain-containing protein</fullName>
    </recommendedName>
</protein>
<keyword evidence="2" id="KW-0902">Two-component regulatory system</keyword>
<comment type="caution">
    <text evidence="6">The sequence shown here is derived from an EMBL/GenBank/DDBJ whole genome shotgun (WGS) entry which is preliminary data.</text>
</comment>
<dbReference type="PROSITE" id="PS50110">
    <property type="entry name" value="RESPONSE_REGULATORY"/>
    <property type="match status" value="1"/>
</dbReference>
<gene>
    <name evidence="6" type="ORF">NCCP691_37480</name>
</gene>
<keyword evidence="3" id="KW-0238">DNA-binding</keyword>
<keyword evidence="1 4" id="KW-0597">Phosphoprotein</keyword>
<evidence type="ECO:0000256" key="4">
    <source>
        <dbReference type="PROSITE-ProRule" id="PRU00169"/>
    </source>
</evidence>
<dbReference type="InterPro" id="IPR011006">
    <property type="entry name" value="CheY-like_superfamily"/>
</dbReference>
<dbReference type="InterPro" id="IPR001789">
    <property type="entry name" value="Sig_transdc_resp-reg_receiver"/>
</dbReference>
<dbReference type="Gene3D" id="3.40.50.2300">
    <property type="match status" value="1"/>
</dbReference>
<evidence type="ECO:0000259" key="5">
    <source>
        <dbReference type="PROSITE" id="PS50110"/>
    </source>
</evidence>
<evidence type="ECO:0000313" key="7">
    <source>
        <dbReference type="Proteomes" id="UP000887222"/>
    </source>
</evidence>
<evidence type="ECO:0000256" key="2">
    <source>
        <dbReference type="ARBA" id="ARBA00023012"/>
    </source>
</evidence>
<feature type="modified residue" description="4-aspartylphosphate" evidence="4">
    <location>
        <position position="60"/>
    </location>
</feature>
<name>A0ABQ4QAM6_9BURK</name>
<keyword evidence="7" id="KW-1185">Reference proteome</keyword>
<dbReference type="Pfam" id="PF00072">
    <property type="entry name" value="Response_reg"/>
    <property type="match status" value="1"/>
</dbReference>
<evidence type="ECO:0000256" key="1">
    <source>
        <dbReference type="ARBA" id="ARBA00022553"/>
    </source>
</evidence>
<evidence type="ECO:0000313" key="6">
    <source>
        <dbReference type="EMBL" id="GIZ53734.1"/>
    </source>
</evidence>
<dbReference type="EMBL" id="BPMK01000020">
    <property type="protein sequence ID" value="GIZ53734.1"/>
    <property type="molecule type" value="Genomic_DNA"/>
</dbReference>
<feature type="domain" description="Response regulatory" evidence="5">
    <location>
        <begin position="9"/>
        <end position="127"/>
    </location>
</feature>
<organism evidence="6 7">
    <name type="scientific">Noviherbaspirillum aridicola</name>
    <dbReference type="NCBI Taxonomy" id="2849687"/>
    <lineage>
        <taxon>Bacteria</taxon>
        <taxon>Pseudomonadati</taxon>
        <taxon>Pseudomonadota</taxon>
        <taxon>Betaproteobacteria</taxon>
        <taxon>Burkholderiales</taxon>
        <taxon>Oxalobacteraceae</taxon>
        <taxon>Noviherbaspirillum</taxon>
    </lineage>
</organism>
<dbReference type="SMART" id="SM00448">
    <property type="entry name" value="REC"/>
    <property type="match status" value="1"/>
</dbReference>
<dbReference type="PANTHER" id="PTHR48111">
    <property type="entry name" value="REGULATOR OF RPOS"/>
    <property type="match status" value="1"/>
</dbReference>
<dbReference type="CDD" id="cd17574">
    <property type="entry name" value="REC_OmpR"/>
    <property type="match status" value="1"/>
</dbReference>
<proteinExistence type="predicted"/>
<dbReference type="SUPFAM" id="SSF52172">
    <property type="entry name" value="CheY-like"/>
    <property type="match status" value="1"/>
</dbReference>
<dbReference type="InterPro" id="IPR039420">
    <property type="entry name" value="WalR-like"/>
</dbReference>
<accession>A0ABQ4QAM6</accession>
<sequence>MPLQNDATTILVVEDDDHIAQVLSFILERQGYQVILATDGLKARELIESRDQPPCLVLLDVMLPYIDGFEVVQIVRARAGWENTPVVMLTAKTMEQDIVRALDAGANDYIVKPFQPSELLARIRRFLRGRA</sequence>